<dbReference type="InterPro" id="IPR016187">
    <property type="entry name" value="CTDL_fold"/>
</dbReference>
<organism evidence="3 4">
    <name type="scientific">Lingula anatina</name>
    <name type="common">Brachiopod</name>
    <name type="synonym">Lingula unguis</name>
    <dbReference type="NCBI Taxonomy" id="7574"/>
    <lineage>
        <taxon>Eukaryota</taxon>
        <taxon>Metazoa</taxon>
        <taxon>Spiralia</taxon>
        <taxon>Lophotrochozoa</taxon>
        <taxon>Brachiopoda</taxon>
        <taxon>Linguliformea</taxon>
        <taxon>Lingulata</taxon>
        <taxon>Lingulida</taxon>
        <taxon>Linguloidea</taxon>
        <taxon>Lingulidae</taxon>
        <taxon>Lingula</taxon>
    </lineage>
</organism>
<name>A0A1S3J1L6_LINAN</name>
<dbReference type="InParanoid" id="A0A1S3J1L6"/>
<dbReference type="AlphaFoldDB" id="A0A1S3J1L6"/>
<proteinExistence type="predicted"/>
<feature type="chain" id="PRO_5010270057" evidence="2">
    <location>
        <begin position="21"/>
        <end position="284"/>
    </location>
</feature>
<dbReference type="KEGG" id="lak:106169288"/>
<keyword evidence="3" id="KW-1185">Reference proteome</keyword>
<dbReference type="GeneID" id="106169288"/>
<evidence type="ECO:0000256" key="2">
    <source>
        <dbReference type="SAM" id="SignalP"/>
    </source>
</evidence>
<dbReference type="Gene3D" id="3.10.100.10">
    <property type="entry name" value="Mannose-Binding Protein A, subunit A"/>
    <property type="match status" value="1"/>
</dbReference>
<dbReference type="Proteomes" id="UP000085678">
    <property type="component" value="Unplaced"/>
</dbReference>
<dbReference type="CDD" id="cd00037">
    <property type="entry name" value="CLECT"/>
    <property type="match status" value="1"/>
</dbReference>
<feature type="coiled-coil region" evidence="1">
    <location>
        <begin position="107"/>
        <end position="134"/>
    </location>
</feature>
<reference evidence="4" key="1">
    <citation type="submission" date="2025-08" db="UniProtKB">
        <authorList>
            <consortium name="RefSeq"/>
        </authorList>
    </citation>
    <scope>IDENTIFICATION</scope>
    <source>
        <tissue evidence="4">Gonads</tissue>
    </source>
</reference>
<dbReference type="InterPro" id="IPR016186">
    <property type="entry name" value="C-type_lectin-like/link_sf"/>
</dbReference>
<keyword evidence="1" id="KW-0175">Coiled coil</keyword>
<feature type="signal peptide" evidence="2">
    <location>
        <begin position="1"/>
        <end position="20"/>
    </location>
</feature>
<dbReference type="RefSeq" id="XP_013404153.1">
    <property type="nucleotide sequence ID" value="XM_013548699.1"/>
</dbReference>
<dbReference type="SUPFAM" id="SSF56436">
    <property type="entry name" value="C-type lectin-like"/>
    <property type="match status" value="1"/>
</dbReference>
<sequence>MKSISFFSLCLVLSVLYTQGAVTNSDYPLSTQSVMNDSSVDRLAAWAKAWIDVVSREAIKARMKDENLTAEVQDLHSSDNNFEIVLQDVKQKVNNGIQTHTSLQADNMALSGKMTALERQVQQLQTSLQQFANAVADVDRHQNILRDFHPECTGWSVTYQNKEYHFVNPVKGTTHATARACCHVMRKNLLAVNSAEEFNFIVANIPRGAYSGYWLDAECINSSCTWKNSPGSSFYNPVTFQVGGSLDDNWGKRCLVLPYQYKPNQGYVGLDCTTTTEYTGFICE</sequence>
<protein>
    <submittedName>
        <fullName evidence="4">Uncharacterized protein LOC106169288</fullName>
    </submittedName>
</protein>
<evidence type="ECO:0000313" key="4">
    <source>
        <dbReference type="RefSeq" id="XP_013404153.1"/>
    </source>
</evidence>
<evidence type="ECO:0000256" key="1">
    <source>
        <dbReference type="SAM" id="Coils"/>
    </source>
</evidence>
<gene>
    <name evidence="4" type="primary">LOC106169288</name>
</gene>
<accession>A0A1S3J1L6</accession>
<keyword evidence="2" id="KW-0732">Signal</keyword>
<evidence type="ECO:0000313" key="3">
    <source>
        <dbReference type="Proteomes" id="UP000085678"/>
    </source>
</evidence>